<evidence type="ECO:0000313" key="5">
    <source>
        <dbReference type="Proteomes" id="UP000649955"/>
    </source>
</evidence>
<accession>A0ABQ3KCL5</accession>
<sequence>MNSRDPETAERGYDHAAVHYTSDEELLAVAVPFLTAGIAAGEPTVVSLEPERAELVRDALPSSADTQFLTIDDVYVRPASAIKSYRDLMAGLVADGATGIRIFGEIPPAAIDTSWDWWARYEAAVNHAYDEFPLRSMCAYDTRTTPRQVLDDVARTHPYLATPGGHHTNPGYVDPPAFLAAPRPMTPFPIERTAPLVDLTNPQPPAARRAVTDFNKTDLPAADIDDLVLAVSEIVDNALRHGRPPVRFRIWADADHMVVTVHDTGTGLSDPFAGLLPANRHIGGRGLWITHQICSQVTLHRDDTGFTVRLTAGHPAPTTTSTTTRAPHSCRATSADTRG</sequence>
<dbReference type="CDD" id="cd16936">
    <property type="entry name" value="HATPase_RsbW-like"/>
    <property type="match status" value="1"/>
</dbReference>
<name>A0ABQ3KCL5_9PSEU</name>
<dbReference type="PANTHER" id="PTHR35526">
    <property type="entry name" value="ANTI-SIGMA-F FACTOR RSBW-RELATED"/>
    <property type="match status" value="1"/>
</dbReference>
<dbReference type="Pfam" id="PF13581">
    <property type="entry name" value="HATPase_c_2"/>
    <property type="match status" value="1"/>
</dbReference>
<dbReference type="InterPro" id="IPR050267">
    <property type="entry name" value="Anti-sigma-factor_SerPK"/>
</dbReference>
<dbReference type="SUPFAM" id="SSF55874">
    <property type="entry name" value="ATPase domain of HSP90 chaperone/DNA topoisomerase II/histidine kinase"/>
    <property type="match status" value="1"/>
</dbReference>
<keyword evidence="1" id="KW-0723">Serine/threonine-protein kinase</keyword>
<feature type="compositionally biased region" description="Low complexity" evidence="2">
    <location>
        <begin position="311"/>
        <end position="327"/>
    </location>
</feature>
<dbReference type="NCBIfam" id="NF041045">
    <property type="entry name" value="RsbA_anti_sig"/>
    <property type="match status" value="1"/>
</dbReference>
<keyword evidence="5" id="KW-1185">Reference proteome</keyword>
<dbReference type="RefSeq" id="WP_191311228.1">
    <property type="nucleotide sequence ID" value="NZ_BNAW01000013.1"/>
</dbReference>
<dbReference type="Pfam" id="PF14417">
    <property type="entry name" value="MEDS"/>
    <property type="match status" value="1"/>
</dbReference>
<protein>
    <submittedName>
        <fullName evidence="4">Anti-sigma regulatory factor</fullName>
    </submittedName>
</protein>
<dbReference type="SMART" id="SM00387">
    <property type="entry name" value="HATPase_c"/>
    <property type="match status" value="1"/>
</dbReference>
<evidence type="ECO:0000256" key="2">
    <source>
        <dbReference type="SAM" id="MobiDB-lite"/>
    </source>
</evidence>
<dbReference type="InterPro" id="IPR003594">
    <property type="entry name" value="HATPase_dom"/>
</dbReference>
<keyword evidence="1" id="KW-0418">Kinase</keyword>
<dbReference type="InterPro" id="IPR036890">
    <property type="entry name" value="HATPase_C_sf"/>
</dbReference>
<reference evidence="5" key="1">
    <citation type="journal article" date="2019" name="Int. J. Syst. Evol. Microbiol.">
        <title>The Global Catalogue of Microorganisms (GCM) 10K type strain sequencing project: providing services to taxonomists for standard genome sequencing and annotation.</title>
        <authorList>
            <consortium name="The Broad Institute Genomics Platform"/>
            <consortium name="The Broad Institute Genome Sequencing Center for Infectious Disease"/>
            <person name="Wu L."/>
            <person name="Ma J."/>
        </authorList>
    </citation>
    <scope>NUCLEOTIDE SEQUENCE [LARGE SCALE GENOMIC DNA]</scope>
    <source>
        <strain evidence="5">CGMCC 4.7680</strain>
    </source>
</reference>
<keyword evidence="1" id="KW-0808">Transferase</keyword>
<dbReference type="PANTHER" id="PTHR35526:SF3">
    <property type="entry name" value="ANTI-SIGMA-F FACTOR RSBW"/>
    <property type="match status" value="1"/>
</dbReference>
<dbReference type="Proteomes" id="UP000649955">
    <property type="component" value="Unassembled WGS sequence"/>
</dbReference>
<dbReference type="Gene3D" id="3.30.565.10">
    <property type="entry name" value="Histidine kinase-like ATPase, C-terminal domain"/>
    <property type="match status" value="1"/>
</dbReference>
<evidence type="ECO:0000256" key="1">
    <source>
        <dbReference type="ARBA" id="ARBA00022527"/>
    </source>
</evidence>
<feature type="domain" description="Histidine kinase/HSP90-like ATPase" evidence="3">
    <location>
        <begin position="222"/>
        <end position="314"/>
    </location>
</feature>
<dbReference type="InterPro" id="IPR047718">
    <property type="entry name" value="RsbA-like_anti_sig"/>
</dbReference>
<feature type="region of interest" description="Disordered" evidence="2">
    <location>
        <begin position="311"/>
        <end position="339"/>
    </location>
</feature>
<organism evidence="4 5">
    <name type="scientific">Amycolatopsis bullii</name>
    <dbReference type="NCBI Taxonomy" id="941987"/>
    <lineage>
        <taxon>Bacteria</taxon>
        <taxon>Bacillati</taxon>
        <taxon>Actinomycetota</taxon>
        <taxon>Actinomycetes</taxon>
        <taxon>Pseudonocardiales</taxon>
        <taxon>Pseudonocardiaceae</taxon>
        <taxon>Amycolatopsis</taxon>
    </lineage>
</organism>
<dbReference type="InterPro" id="IPR025847">
    <property type="entry name" value="MEDS_domain"/>
</dbReference>
<evidence type="ECO:0000313" key="4">
    <source>
        <dbReference type="EMBL" id="GHG14143.1"/>
    </source>
</evidence>
<evidence type="ECO:0000259" key="3">
    <source>
        <dbReference type="SMART" id="SM00387"/>
    </source>
</evidence>
<dbReference type="EMBL" id="BNAW01000013">
    <property type="protein sequence ID" value="GHG14143.1"/>
    <property type="molecule type" value="Genomic_DNA"/>
</dbReference>
<proteinExistence type="predicted"/>
<comment type="caution">
    <text evidence="4">The sequence shown here is derived from an EMBL/GenBank/DDBJ whole genome shotgun (WGS) entry which is preliminary data.</text>
</comment>
<gene>
    <name evidence="4" type="ORF">GCM10017567_34770</name>
</gene>